<dbReference type="RefSeq" id="WP_144009535.1">
    <property type="nucleotide sequence ID" value="NZ_FWYB01000011.1"/>
</dbReference>
<dbReference type="InterPro" id="IPR050900">
    <property type="entry name" value="Transposase_IS3/IS150/IS904"/>
</dbReference>
<dbReference type="AlphaFoldDB" id="A0A1W2E920"/>
<proteinExistence type="predicted"/>
<accession>A0A1W2E920</accession>
<dbReference type="SUPFAM" id="SSF53098">
    <property type="entry name" value="Ribonuclease H-like"/>
    <property type="match status" value="1"/>
</dbReference>
<name>A0A1W2E920_9SPHI</name>
<evidence type="ECO:0000313" key="3">
    <source>
        <dbReference type="Proteomes" id="UP000192678"/>
    </source>
</evidence>
<dbReference type="EMBL" id="FWYB01000011">
    <property type="protein sequence ID" value="SMD06269.1"/>
    <property type="molecule type" value="Genomic_DNA"/>
</dbReference>
<dbReference type="STRING" id="475255.SAMN04488101_1111"/>
<dbReference type="OrthoDB" id="9815231at2"/>
<evidence type="ECO:0000259" key="1">
    <source>
        <dbReference type="Pfam" id="PF13683"/>
    </source>
</evidence>
<feature type="non-terminal residue" evidence="2">
    <location>
        <position position="1"/>
    </location>
</feature>
<evidence type="ECO:0000313" key="2">
    <source>
        <dbReference type="EMBL" id="SMD06269.1"/>
    </source>
</evidence>
<reference evidence="2 3" key="1">
    <citation type="submission" date="2017-04" db="EMBL/GenBank/DDBJ databases">
        <authorList>
            <person name="Afonso C.L."/>
            <person name="Miller P.J."/>
            <person name="Scott M.A."/>
            <person name="Spackman E."/>
            <person name="Goraichik I."/>
            <person name="Dimitrov K.M."/>
            <person name="Suarez D.L."/>
            <person name="Swayne D.E."/>
        </authorList>
    </citation>
    <scope>NUCLEOTIDE SEQUENCE [LARGE SCALE GENOMIC DNA]</scope>
    <source>
        <strain evidence="2 3">DSM 19625</strain>
    </source>
</reference>
<dbReference type="InterPro" id="IPR001584">
    <property type="entry name" value="Integrase_cat-core"/>
</dbReference>
<protein>
    <submittedName>
        <fullName evidence="2">Integrase core domain-containing protein</fullName>
    </submittedName>
</protein>
<dbReference type="InterPro" id="IPR012337">
    <property type="entry name" value="RNaseH-like_sf"/>
</dbReference>
<dbReference type="PANTHER" id="PTHR46889:SF5">
    <property type="entry name" value="INTEGRASE PROTEIN"/>
    <property type="match status" value="1"/>
</dbReference>
<dbReference type="GO" id="GO:0015074">
    <property type="term" value="P:DNA integration"/>
    <property type="evidence" value="ECO:0007669"/>
    <property type="project" value="InterPro"/>
</dbReference>
<dbReference type="PANTHER" id="PTHR46889">
    <property type="entry name" value="TRANSPOSASE INSF FOR INSERTION SEQUENCE IS3B-RELATED"/>
    <property type="match status" value="1"/>
</dbReference>
<keyword evidence="3" id="KW-1185">Reference proteome</keyword>
<dbReference type="Proteomes" id="UP000192678">
    <property type="component" value="Unassembled WGS sequence"/>
</dbReference>
<organism evidence="2 3">
    <name type="scientific">Pedobacter nyackensis</name>
    <dbReference type="NCBI Taxonomy" id="475255"/>
    <lineage>
        <taxon>Bacteria</taxon>
        <taxon>Pseudomonadati</taxon>
        <taxon>Bacteroidota</taxon>
        <taxon>Sphingobacteriia</taxon>
        <taxon>Sphingobacteriales</taxon>
        <taxon>Sphingobacteriaceae</taxon>
        <taxon>Pedobacter</taxon>
    </lineage>
</organism>
<gene>
    <name evidence="2" type="ORF">SAMN04488101_1111</name>
</gene>
<sequence>ISMTENGEAYENPIAERINGILKTEFKLNRIFQSRSQAMHEVAKSIDSYNHLRPHMSCDYLTPVIAHTTEQPLIKRWKNCRKKYNRTKEKQLIL</sequence>
<feature type="domain" description="Integrase catalytic" evidence="1">
    <location>
        <begin position="1"/>
        <end position="63"/>
    </location>
</feature>
<dbReference type="Pfam" id="PF13683">
    <property type="entry name" value="rve_3"/>
    <property type="match status" value="1"/>
</dbReference>